<name>A0ABN6LZS1_9ENTR</name>
<accession>A0ABN6LZS1</accession>
<organism evidence="1 2">
    <name type="scientific">Phytobacter diazotrophicus</name>
    <dbReference type="NCBI Taxonomy" id="395631"/>
    <lineage>
        <taxon>Bacteria</taxon>
        <taxon>Pseudomonadati</taxon>
        <taxon>Pseudomonadota</taxon>
        <taxon>Gammaproteobacteria</taxon>
        <taxon>Enterobacterales</taxon>
        <taxon>Enterobacteriaceae</taxon>
        <taxon>Phytobacter</taxon>
    </lineage>
</organism>
<evidence type="ECO:0000313" key="2">
    <source>
        <dbReference type="Proteomes" id="UP001320460"/>
    </source>
</evidence>
<evidence type="ECO:0000313" key="1">
    <source>
        <dbReference type="EMBL" id="BDD54016.1"/>
    </source>
</evidence>
<protein>
    <submittedName>
        <fullName evidence="1">Uncharacterized protein</fullName>
    </submittedName>
</protein>
<geneLocation type="plasmid" evidence="1 2">
    <name>pTMTA97341</name>
</geneLocation>
<proteinExistence type="predicted"/>
<gene>
    <name evidence="1" type="ORF">PDTA9734_55030</name>
</gene>
<keyword evidence="1" id="KW-0614">Plasmid</keyword>
<sequence>MHTQNVNVKSAGEETAGRWIKNPSPLLILIAEGEKNSTEEMDVLEFDSLASLKSYRSRAPEKMKRAYHYIVSAGVDKDFCHVPVVEADHFKQFVRLIARNGINI</sequence>
<dbReference type="EMBL" id="AP025335">
    <property type="protein sequence ID" value="BDD54016.1"/>
    <property type="molecule type" value="Genomic_DNA"/>
</dbReference>
<keyword evidence="2" id="KW-1185">Reference proteome</keyword>
<dbReference type="RefSeq" id="WP_223883549.1">
    <property type="nucleotide sequence ID" value="NZ_AP025335.1"/>
</dbReference>
<reference evidence="1 2" key="1">
    <citation type="submission" date="2021-12" db="EMBL/GenBank/DDBJ databases">
        <title>Complete genome sequence of Phytobacter diazotrophicus TA9734.</title>
        <authorList>
            <person name="Kubota H."/>
            <person name="Nakayama Y."/>
            <person name="Ariyoshi T."/>
        </authorList>
    </citation>
    <scope>NUCLEOTIDE SEQUENCE [LARGE SCALE GENOMIC DNA]</scope>
    <source>
        <strain evidence="1 2">TA9734</strain>
        <plasmid evidence="1 2">pTMTA97341</plasmid>
    </source>
</reference>
<dbReference type="Proteomes" id="UP001320460">
    <property type="component" value="Plasmid pTMTA97341"/>
</dbReference>